<feature type="transmembrane region" description="Helical" evidence="16">
    <location>
        <begin position="127"/>
        <end position="146"/>
    </location>
</feature>
<keyword evidence="19" id="KW-1185">Reference proteome</keyword>
<evidence type="ECO:0000256" key="10">
    <source>
        <dbReference type="ARBA" id="ARBA00022989"/>
    </source>
</evidence>
<evidence type="ECO:0000256" key="12">
    <source>
        <dbReference type="ARBA" id="ARBA00023136"/>
    </source>
</evidence>
<feature type="transmembrane region" description="Helical" evidence="16">
    <location>
        <begin position="673"/>
        <end position="691"/>
    </location>
</feature>
<dbReference type="GO" id="GO:0007189">
    <property type="term" value="P:adenylate cyclase-activating G protein-coupled receptor signaling pathway"/>
    <property type="evidence" value="ECO:0007669"/>
    <property type="project" value="TreeGrafter"/>
</dbReference>
<keyword evidence="11" id="KW-0115">cAMP biosynthesis</keyword>
<feature type="region of interest" description="Disordered" evidence="15">
    <location>
        <begin position="539"/>
        <end position="574"/>
    </location>
</feature>
<accession>A0A4S2KM84</accession>
<evidence type="ECO:0000256" key="15">
    <source>
        <dbReference type="SAM" id="MobiDB-lite"/>
    </source>
</evidence>
<dbReference type="GO" id="GO:0005886">
    <property type="term" value="C:plasma membrane"/>
    <property type="evidence" value="ECO:0007669"/>
    <property type="project" value="TreeGrafter"/>
</dbReference>
<dbReference type="InterPro" id="IPR018297">
    <property type="entry name" value="A/G_cyclase_CS"/>
</dbReference>
<comment type="caution">
    <text evidence="18">The sequence shown here is derived from an EMBL/GenBank/DDBJ whole genome shotgun (WGS) entry which is preliminary data.</text>
</comment>
<evidence type="ECO:0000256" key="3">
    <source>
        <dbReference type="ARBA" id="ARBA00004141"/>
    </source>
</evidence>
<feature type="transmembrane region" description="Helical" evidence="16">
    <location>
        <begin position="158"/>
        <end position="189"/>
    </location>
</feature>
<proteinExistence type="inferred from homology"/>
<dbReference type="GO" id="GO:0046872">
    <property type="term" value="F:metal ion binding"/>
    <property type="evidence" value="ECO:0007669"/>
    <property type="project" value="UniProtKB-KW"/>
</dbReference>
<feature type="transmembrane region" description="Helical" evidence="16">
    <location>
        <begin position="103"/>
        <end position="120"/>
    </location>
</feature>
<evidence type="ECO:0000256" key="2">
    <source>
        <dbReference type="ARBA" id="ARBA00001946"/>
    </source>
</evidence>
<comment type="catalytic activity">
    <reaction evidence="1">
        <text>ATP = 3',5'-cyclic AMP + diphosphate</text>
        <dbReference type="Rhea" id="RHEA:15389"/>
        <dbReference type="ChEBI" id="CHEBI:30616"/>
        <dbReference type="ChEBI" id="CHEBI:33019"/>
        <dbReference type="ChEBI" id="CHEBI:58165"/>
        <dbReference type="EC" id="4.6.1.1"/>
    </reaction>
</comment>
<feature type="domain" description="Guanylate cyclase" evidence="17">
    <location>
        <begin position="934"/>
        <end position="1077"/>
    </location>
</feature>
<keyword evidence="8" id="KW-0067">ATP-binding</keyword>
<evidence type="ECO:0000256" key="5">
    <source>
        <dbReference type="ARBA" id="ARBA00022692"/>
    </source>
</evidence>
<reference evidence="18 19" key="1">
    <citation type="journal article" date="2019" name="BMC Genomics">
        <title>New insights from Opisthorchis felineus genome: update on genomics of the epidemiologically important liver flukes.</title>
        <authorList>
            <person name="Ershov N.I."/>
            <person name="Mordvinov V.A."/>
            <person name="Prokhortchouk E.B."/>
            <person name="Pakharukova M.Y."/>
            <person name="Gunbin K.V."/>
            <person name="Ustyantsev K."/>
            <person name="Genaev M.A."/>
            <person name="Blinov A.G."/>
            <person name="Mazur A."/>
            <person name="Boulygina E."/>
            <person name="Tsygankova S."/>
            <person name="Khrameeva E."/>
            <person name="Chekanov N."/>
            <person name="Fan G."/>
            <person name="Xiao A."/>
            <person name="Zhang H."/>
            <person name="Xu X."/>
            <person name="Yang H."/>
            <person name="Solovyev V."/>
            <person name="Lee S.M."/>
            <person name="Liu X."/>
            <person name="Afonnikov D.A."/>
            <person name="Skryabin K.G."/>
        </authorList>
    </citation>
    <scope>NUCLEOTIDE SEQUENCE [LARGE SCALE GENOMIC DNA]</scope>
    <source>
        <strain evidence="18">AK-0245</strain>
        <tissue evidence="18">Whole organism</tissue>
    </source>
</reference>
<keyword evidence="5 16" id="KW-0812">Transmembrane</keyword>
<dbReference type="PROSITE" id="PS50125">
    <property type="entry name" value="GUANYLATE_CYCLASE_2"/>
    <property type="match status" value="2"/>
</dbReference>
<name>A0A4S2KM84_OPIFE</name>
<keyword evidence="9" id="KW-0460">Magnesium</keyword>
<feature type="compositionally biased region" description="Low complexity" evidence="15">
    <location>
        <begin position="560"/>
        <end position="574"/>
    </location>
</feature>
<feature type="transmembrane region" description="Helical" evidence="16">
    <location>
        <begin position="74"/>
        <end position="91"/>
    </location>
</feature>
<dbReference type="Pfam" id="PF00211">
    <property type="entry name" value="Guanylate_cyc"/>
    <property type="match status" value="2"/>
</dbReference>
<feature type="transmembrane region" description="Helical" evidence="16">
    <location>
        <begin position="741"/>
        <end position="761"/>
    </location>
</feature>
<dbReference type="GO" id="GO:0006171">
    <property type="term" value="P:cAMP biosynthetic process"/>
    <property type="evidence" value="ECO:0007669"/>
    <property type="project" value="UniProtKB-KW"/>
</dbReference>
<dbReference type="GO" id="GO:0004016">
    <property type="term" value="F:adenylate cyclase activity"/>
    <property type="evidence" value="ECO:0007669"/>
    <property type="project" value="UniProtKB-EC"/>
</dbReference>
<evidence type="ECO:0000256" key="6">
    <source>
        <dbReference type="ARBA" id="ARBA00022723"/>
    </source>
</evidence>
<dbReference type="InterPro" id="IPR029787">
    <property type="entry name" value="Nucleotide_cyclase"/>
</dbReference>
<evidence type="ECO:0000313" key="18">
    <source>
        <dbReference type="EMBL" id="TGZ50396.1"/>
    </source>
</evidence>
<evidence type="ECO:0000256" key="1">
    <source>
        <dbReference type="ARBA" id="ARBA00001593"/>
    </source>
</evidence>
<feature type="transmembrane region" description="Helical" evidence="16">
    <location>
        <begin position="773"/>
        <end position="791"/>
    </location>
</feature>
<dbReference type="SMART" id="SM00044">
    <property type="entry name" value="CYCc"/>
    <property type="match status" value="2"/>
</dbReference>
<keyword evidence="10 16" id="KW-1133">Transmembrane helix</keyword>
<dbReference type="FunFam" id="3.30.70.1230:FF:000008">
    <property type="entry name" value="Adenylate cyclase type 9"/>
    <property type="match status" value="1"/>
</dbReference>
<dbReference type="Gene3D" id="3.30.70.1230">
    <property type="entry name" value="Nucleotide cyclase"/>
    <property type="match status" value="2"/>
</dbReference>
<evidence type="ECO:0000256" key="4">
    <source>
        <dbReference type="ARBA" id="ARBA00012201"/>
    </source>
</evidence>
<feature type="transmembrane region" description="Helical" evidence="16">
    <location>
        <begin position="697"/>
        <end position="721"/>
    </location>
</feature>
<gene>
    <name evidence="18" type="ORF">CRM22_010794</name>
</gene>
<dbReference type="EMBL" id="SJOL01010838">
    <property type="protein sequence ID" value="TGZ50396.1"/>
    <property type="molecule type" value="Genomic_DNA"/>
</dbReference>
<dbReference type="SUPFAM" id="SSF55073">
    <property type="entry name" value="Nucleotide cyclase"/>
    <property type="match status" value="2"/>
</dbReference>
<feature type="domain" description="Guanylate cyclase" evidence="17">
    <location>
        <begin position="334"/>
        <end position="461"/>
    </location>
</feature>
<dbReference type="OrthoDB" id="10035433at2759"/>
<evidence type="ECO:0000256" key="7">
    <source>
        <dbReference type="ARBA" id="ARBA00022741"/>
    </source>
</evidence>
<dbReference type="CDD" id="cd07302">
    <property type="entry name" value="CHD"/>
    <property type="match status" value="2"/>
</dbReference>
<dbReference type="EC" id="4.6.1.1" evidence="4"/>
<evidence type="ECO:0000256" key="9">
    <source>
        <dbReference type="ARBA" id="ARBA00022842"/>
    </source>
</evidence>
<comment type="cofactor">
    <cofactor evidence="2">
        <name>Mg(2+)</name>
        <dbReference type="ChEBI" id="CHEBI:18420"/>
    </cofactor>
</comment>
<dbReference type="PANTHER" id="PTHR45627:SF12">
    <property type="entry name" value="ADENYLATE CYCLASE TYPE 2"/>
    <property type="match status" value="1"/>
</dbReference>
<evidence type="ECO:0000256" key="13">
    <source>
        <dbReference type="ARBA" id="ARBA00023239"/>
    </source>
</evidence>
<dbReference type="PANTHER" id="PTHR45627">
    <property type="entry name" value="ADENYLATE CYCLASE TYPE 1"/>
    <property type="match status" value="1"/>
</dbReference>
<dbReference type="STRING" id="147828.A0A4S2KM84"/>
<dbReference type="InterPro" id="IPR001054">
    <property type="entry name" value="A/G_cyclase"/>
</dbReference>
<keyword evidence="13 14" id="KW-0456">Lyase</keyword>
<feature type="compositionally biased region" description="Polar residues" evidence="15">
    <location>
        <begin position="543"/>
        <end position="559"/>
    </location>
</feature>
<protein>
    <recommendedName>
        <fullName evidence="4">adenylate cyclase</fullName>
        <ecNumber evidence="4">4.6.1.1</ecNumber>
    </recommendedName>
</protein>
<evidence type="ECO:0000256" key="11">
    <source>
        <dbReference type="ARBA" id="ARBA00022998"/>
    </source>
</evidence>
<dbReference type="PROSITE" id="PS00452">
    <property type="entry name" value="GUANYLATE_CYCLASE_1"/>
    <property type="match status" value="1"/>
</dbReference>
<evidence type="ECO:0000313" key="19">
    <source>
        <dbReference type="Proteomes" id="UP000308267"/>
    </source>
</evidence>
<keyword evidence="7" id="KW-0547">Nucleotide-binding</keyword>
<evidence type="ECO:0000256" key="14">
    <source>
        <dbReference type="RuleBase" id="RU000405"/>
    </source>
</evidence>
<keyword evidence="12 16" id="KW-0472">Membrane</keyword>
<dbReference type="Proteomes" id="UP000308267">
    <property type="component" value="Unassembled WGS sequence"/>
</dbReference>
<feature type="transmembrane region" description="Helical" evidence="16">
    <location>
        <begin position="244"/>
        <end position="263"/>
    </location>
</feature>
<evidence type="ECO:0000259" key="17">
    <source>
        <dbReference type="PROSITE" id="PS50125"/>
    </source>
</evidence>
<keyword evidence="6" id="KW-0479">Metal-binding</keyword>
<sequence length="1125" mass="130369">MRAWYRGWKTFEQSAIHAHLLTDLFGGNRTGFAVLRIYFSVLRRVLKSMEVQSSFLTDYFNQLWLYRTKRQFRVALKFFISSCVFLVLEPGLLCPIDRHATNYYLYLLFGLYVFIYLATFRTWTHTTYTYMGLATGIINLSIHFVLRCYSVAGNEVPISLMFTGILALFVVLPICLELVLSLTLLYFVVLGKLNQIYGRSVRLRNMSLIDGPLRAEDLPRWFLFDLSQVIHMYHLDANRSNKVFYVRCFLWGLVIFIGLYARFWNTLRKRFAFFKMGKSVQARCQTRRAHEGSSHWIETIMPKHVSAEYQRLRRLHEHHDVSEWFYMQTFDCISIMFADIVGFTNMSSKLTALQIVIILGDLIKQFDEVCEATRCEKLGTLGDCYYCMAGGQDPNQPHAMCCIEMGLSMCEVLRRFNEESQQSVNMRVGIHTGIGHAAILGCDRFRYDVYSYDVRIANELESTGRPGFIHISQSTYEEVKDMYVAVPGPDLVVDKREHSFLLEQTAAKVNIPTYFIAARENRVSRTSSVYEKYAHSRRRTYRQGASEQSEPSALNWSSISSTEPNDHSSSSSDSDILDPNVEWLEFELSPEALADIKLSHQTSAMHLRRDIELIQDLRTDPAKQHLLFQAPPLDGVLLRFLNMEIEWHYQIQKRFCIGPTFVDSEKLAQLMDAFVFFIINLMMSAFGMFVVPRFALAFLYLITFGISCFLLFTALFTSTTYPDRIKSKWLRKYYQLCTKQIVYELLTGLLTCLPTFIILIYRGTFFKLERPEIQMWLFGSCSLVAMIVHCIPSSSASWARCTCCVFSYFVLLIHQIVHITETQNLPLCLHKIVLFNGLPLDRWLYVQQFEQFLCFFLVMQLTRETERICKLCFFVHREAQIESEAAEKAMSEAHELLFNIVPAYVFEELREGGKDDLFSPQATLHYAVAHPMVGVAFVSVANFFSQIYREDLGGAERSLHLLHTIICTFDKLLKHPDAKHVEKIKSMNENYMVASGLNRKEIEQNVDKMRHLCTLMTYCFMLRKALFEIRVYDRKEMGFLRAKIGYNIGPVTAGIIGTTKLHYDIWGDTVNVASRMCYTGVPGPIQVSEDVKNTLKDRFHFVYRGEFFVKGKGMMKTYICEEKKT</sequence>
<comment type="subcellular location">
    <subcellularLocation>
        <location evidence="3">Membrane</location>
        <topology evidence="3">Multi-pass membrane protein</topology>
    </subcellularLocation>
</comment>
<comment type="similarity">
    <text evidence="14">Belongs to the adenylyl cyclase class-4/guanylyl cyclase family.</text>
</comment>
<dbReference type="GO" id="GO:0035556">
    <property type="term" value="P:intracellular signal transduction"/>
    <property type="evidence" value="ECO:0007669"/>
    <property type="project" value="InterPro"/>
</dbReference>
<organism evidence="18 19">
    <name type="scientific">Opisthorchis felineus</name>
    <dbReference type="NCBI Taxonomy" id="147828"/>
    <lineage>
        <taxon>Eukaryota</taxon>
        <taxon>Metazoa</taxon>
        <taxon>Spiralia</taxon>
        <taxon>Lophotrochozoa</taxon>
        <taxon>Platyhelminthes</taxon>
        <taxon>Trematoda</taxon>
        <taxon>Digenea</taxon>
        <taxon>Opisthorchiida</taxon>
        <taxon>Opisthorchiata</taxon>
        <taxon>Opisthorchiidae</taxon>
        <taxon>Opisthorchis</taxon>
    </lineage>
</organism>
<dbReference type="AlphaFoldDB" id="A0A4S2KM84"/>
<evidence type="ECO:0000256" key="8">
    <source>
        <dbReference type="ARBA" id="ARBA00022840"/>
    </source>
</evidence>
<dbReference type="GO" id="GO:0005524">
    <property type="term" value="F:ATP binding"/>
    <property type="evidence" value="ECO:0007669"/>
    <property type="project" value="UniProtKB-KW"/>
</dbReference>
<evidence type="ECO:0000256" key="16">
    <source>
        <dbReference type="SAM" id="Phobius"/>
    </source>
</evidence>